<name>A0A645CDH1_9ZZZZ</name>
<gene>
    <name evidence="1" type="ORF">SDC9_121950</name>
</gene>
<evidence type="ECO:0000313" key="1">
    <source>
        <dbReference type="EMBL" id="MPM74961.1"/>
    </source>
</evidence>
<proteinExistence type="predicted"/>
<reference evidence="1" key="1">
    <citation type="submission" date="2019-08" db="EMBL/GenBank/DDBJ databases">
        <authorList>
            <person name="Kucharzyk K."/>
            <person name="Murdoch R.W."/>
            <person name="Higgins S."/>
            <person name="Loffler F."/>
        </authorList>
    </citation>
    <scope>NUCLEOTIDE SEQUENCE</scope>
</reference>
<comment type="caution">
    <text evidence="1">The sequence shown here is derived from an EMBL/GenBank/DDBJ whole genome shotgun (WGS) entry which is preliminary data.</text>
</comment>
<protein>
    <recommendedName>
        <fullName evidence="2">DUF1540 domain-containing protein</fullName>
    </recommendedName>
</protein>
<accession>A0A645CDH1</accession>
<evidence type="ECO:0008006" key="2">
    <source>
        <dbReference type="Google" id="ProtNLM"/>
    </source>
</evidence>
<dbReference type="AlphaFoldDB" id="A0A645CDH1"/>
<dbReference type="EMBL" id="VSSQ01026308">
    <property type="protein sequence ID" value="MPM74961.1"/>
    <property type="molecule type" value="Genomic_DNA"/>
</dbReference>
<organism evidence="1">
    <name type="scientific">bioreactor metagenome</name>
    <dbReference type="NCBI Taxonomy" id="1076179"/>
    <lineage>
        <taxon>unclassified sequences</taxon>
        <taxon>metagenomes</taxon>
        <taxon>ecological metagenomes</taxon>
    </lineage>
</organism>
<sequence>MSTINCSLDCSYQRDGYCELNSVENISVCNGRNECLYYKKNQKHNKNSDNEPDKIFY</sequence>